<dbReference type="PATRIC" id="fig|476652.3.peg.4162"/>
<feature type="transmembrane region" description="Helical" evidence="1">
    <location>
        <begin position="286"/>
        <end position="307"/>
    </location>
</feature>
<sequence>MNFNSMQTITAAGLFLLFGYYLQSKIIWLRKLYIPAPFIGGILASGLFLCFKSIGHVKYNLDYSMLPVFVAGFFASIGLRTDRTFLKKGYKGQILFLGIVIFVALFQNVVSLLVSKAVGYNPFQTVIFGSMGLMGDASILQGVPSLISRGHAYLGLFNGYSVFGNIFGTLLGGCLFILLKKRTQLESPNITPIEFKPYEFLQHLLIFLLTICLGLLPTQLGFGKWINPAGGAFLAGLIIRQLFELTGKSSIQSPKVNIIGNFSLSMLLIISFMSMDLTALAKLNPAAILIFALQACILMFFSFYFVFRYYKRNALAAYVASGLIGFSLGMPASTMSTLQCIGEQEGAIPIVLYIVPPVGAWLISVFNPYIIKLFL</sequence>
<dbReference type="PANTHER" id="PTHR36178">
    <property type="entry name" value="SLR0625 PROTEIN"/>
    <property type="match status" value="1"/>
</dbReference>
<protein>
    <submittedName>
        <fullName evidence="2">Sodium/glutamate symport carrier protein</fullName>
    </submittedName>
</protein>
<dbReference type="STRING" id="476652.DEAC_c39310"/>
<dbReference type="Pfam" id="PF03616">
    <property type="entry name" value="Glt_symporter"/>
    <property type="match status" value="1"/>
</dbReference>
<feature type="transmembrane region" description="Helical" evidence="1">
    <location>
        <begin position="225"/>
        <end position="243"/>
    </location>
</feature>
<feature type="transmembrane region" description="Helical" evidence="1">
    <location>
        <begin position="63"/>
        <end position="81"/>
    </location>
</feature>
<feature type="transmembrane region" description="Helical" evidence="1">
    <location>
        <begin position="93"/>
        <end position="114"/>
    </location>
</feature>
<gene>
    <name evidence="2" type="primary">gltS</name>
    <name evidence="2" type="ORF">DEAC_c39310</name>
</gene>
<dbReference type="GO" id="GO:0016020">
    <property type="term" value="C:membrane"/>
    <property type="evidence" value="ECO:0007669"/>
    <property type="project" value="InterPro"/>
</dbReference>
<accession>A0A0J1IHG3</accession>
<feature type="transmembrane region" description="Helical" evidence="1">
    <location>
        <begin position="255"/>
        <end position="274"/>
    </location>
</feature>
<feature type="transmembrane region" description="Helical" evidence="1">
    <location>
        <begin position="159"/>
        <end position="179"/>
    </location>
</feature>
<dbReference type="AlphaFoldDB" id="A0A0J1IHG3"/>
<proteinExistence type="predicted"/>
<organism evidence="2 3">
    <name type="scientific">Desulfosporosinus acididurans</name>
    <dbReference type="NCBI Taxonomy" id="476652"/>
    <lineage>
        <taxon>Bacteria</taxon>
        <taxon>Bacillati</taxon>
        <taxon>Bacillota</taxon>
        <taxon>Clostridia</taxon>
        <taxon>Eubacteriales</taxon>
        <taxon>Desulfitobacteriaceae</taxon>
        <taxon>Desulfosporosinus</taxon>
    </lineage>
</organism>
<comment type="caution">
    <text evidence="2">The sequence shown here is derived from an EMBL/GenBank/DDBJ whole genome shotgun (WGS) entry which is preliminary data.</text>
</comment>
<keyword evidence="3" id="KW-1185">Reference proteome</keyword>
<feature type="transmembrane region" description="Helical" evidence="1">
    <location>
        <begin position="314"/>
        <end position="330"/>
    </location>
</feature>
<evidence type="ECO:0000256" key="1">
    <source>
        <dbReference type="SAM" id="Phobius"/>
    </source>
</evidence>
<keyword evidence="1" id="KW-0472">Membrane</keyword>
<dbReference type="EMBL" id="LDZY01000017">
    <property type="protein sequence ID" value="KLU64116.1"/>
    <property type="molecule type" value="Genomic_DNA"/>
</dbReference>
<keyword evidence="1" id="KW-0812">Transmembrane</keyword>
<dbReference type="GO" id="GO:0015501">
    <property type="term" value="F:glutamate:sodium symporter activity"/>
    <property type="evidence" value="ECO:0007669"/>
    <property type="project" value="InterPro"/>
</dbReference>
<dbReference type="InterPro" id="IPR004445">
    <property type="entry name" value="GltS"/>
</dbReference>
<feature type="transmembrane region" description="Helical" evidence="1">
    <location>
        <begin position="350"/>
        <end position="371"/>
    </location>
</feature>
<dbReference type="PANTHER" id="PTHR36178:SF1">
    <property type="entry name" value="SODIUM_GLUTAMATE SYMPORTER"/>
    <property type="match status" value="1"/>
</dbReference>
<feature type="transmembrane region" description="Helical" evidence="1">
    <location>
        <begin position="200"/>
        <end position="219"/>
    </location>
</feature>
<dbReference type="Proteomes" id="UP000036356">
    <property type="component" value="Unassembled WGS sequence"/>
</dbReference>
<evidence type="ECO:0000313" key="2">
    <source>
        <dbReference type="EMBL" id="KLU64116.1"/>
    </source>
</evidence>
<keyword evidence="1" id="KW-1133">Transmembrane helix</keyword>
<name>A0A0J1IHG3_9FIRM</name>
<evidence type="ECO:0000313" key="3">
    <source>
        <dbReference type="Proteomes" id="UP000036356"/>
    </source>
</evidence>
<feature type="transmembrane region" description="Helical" evidence="1">
    <location>
        <begin position="34"/>
        <end position="51"/>
    </location>
</feature>
<dbReference type="GO" id="GO:0015813">
    <property type="term" value="P:L-glutamate transmembrane transport"/>
    <property type="evidence" value="ECO:0007669"/>
    <property type="project" value="InterPro"/>
</dbReference>
<dbReference type="RefSeq" id="WP_047811707.1">
    <property type="nucleotide sequence ID" value="NZ_LDZY01000017.1"/>
</dbReference>
<reference evidence="2 3" key="1">
    <citation type="submission" date="2015-06" db="EMBL/GenBank/DDBJ databases">
        <title>Draft genome of the moderately acidophilic sulfate reducer Candidatus Desulfosporosinus acididurans strain M1.</title>
        <authorList>
            <person name="Poehlein A."/>
            <person name="Petzsch P."/>
            <person name="Johnson B.D."/>
            <person name="Schloemann M."/>
            <person name="Daniel R."/>
            <person name="Muehling M."/>
        </authorList>
    </citation>
    <scope>NUCLEOTIDE SEQUENCE [LARGE SCALE GENOMIC DNA]</scope>
    <source>
        <strain evidence="2 3">M1</strain>
    </source>
</reference>